<dbReference type="AlphaFoldDB" id="A0A395JF88"/>
<dbReference type="OrthoDB" id="7062805at2"/>
<dbReference type="RefSeq" id="WP_113956057.1">
    <property type="nucleotide sequence ID" value="NZ_QNRT01000018.1"/>
</dbReference>
<organism evidence="1 2">
    <name type="scientific">Arenicella xantha</name>
    <dbReference type="NCBI Taxonomy" id="644221"/>
    <lineage>
        <taxon>Bacteria</taxon>
        <taxon>Pseudomonadati</taxon>
        <taxon>Pseudomonadota</taxon>
        <taxon>Gammaproteobacteria</taxon>
        <taxon>Arenicellales</taxon>
        <taxon>Arenicellaceae</taxon>
        <taxon>Arenicella</taxon>
    </lineage>
</organism>
<sequence>MDIKLQTNLEDPKLEFLNIEKYSDESGFGSTIHVISNGFTAMVLVTFEIGPMREFINQLKACNLRLAGSATLKPLWENWFIAFTINGTGQLAVNGKLHSAGQELSFNFMTDQTCLNTLIDNFETWQK</sequence>
<evidence type="ECO:0000313" key="2">
    <source>
        <dbReference type="Proteomes" id="UP000253083"/>
    </source>
</evidence>
<dbReference type="InterPro" id="IPR056510">
    <property type="entry name" value="WapI"/>
</dbReference>
<dbReference type="Proteomes" id="UP000253083">
    <property type="component" value="Unassembled WGS sequence"/>
</dbReference>
<dbReference type="Pfam" id="PF24716">
    <property type="entry name" value="WapI"/>
    <property type="match status" value="1"/>
</dbReference>
<name>A0A395JF88_9GAMM</name>
<comment type="caution">
    <text evidence="1">The sequence shown here is derived from an EMBL/GenBank/DDBJ whole genome shotgun (WGS) entry which is preliminary data.</text>
</comment>
<protein>
    <submittedName>
        <fullName evidence="1">Uncharacterized protein</fullName>
    </submittedName>
</protein>
<dbReference type="EMBL" id="QNRT01000018">
    <property type="protein sequence ID" value="RBP45616.1"/>
    <property type="molecule type" value="Genomic_DNA"/>
</dbReference>
<accession>A0A395JF88</accession>
<gene>
    <name evidence="1" type="ORF">DFR28_1185</name>
</gene>
<reference evidence="1 2" key="1">
    <citation type="submission" date="2018-06" db="EMBL/GenBank/DDBJ databases">
        <title>Genomic Encyclopedia of Type Strains, Phase IV (KMG-IV): sequencing the most valuable type-strain genomes for metagenomic binning, comparative biology and taxonomic classification.</title>
        <authorList>
            <person name="Goeker M."/>
        </authorList>
    </citation>
    <scope>NUCLEOTIDE SEQUENCE [LARGE SCALE GENOMIC DNA]</scope>
    <source>
        <strain evidence="1 2">DSM 24032</strain>
    </source>
</reference>
<evidence type="ECO:0000313" key="1">
    <source>
        <dbReference type="EMBL" id="RBP45616.1"/>
    </source>
</evidence>
<proteinExistence type="predicted"/>
<dbReference type="InParanoid" id="A0A395JF88"/>
<keyword evidence="2" id="KW-1185">Reference proteome</keyword>